<dbReference type="FunFam" id="4.10.280.10:FF:000090">
    <property type="entry name" value="Salivary gland-expressed bHLH"/>
    <property type="match status" value="1"/>
</dbReference>
<reference evidence="8" key="2">
    <citation type="submission" date="2021-09" db="EMBL/GenBank/DDBJ databases">
        <authorList>
            <person name="Jia N."/>
            <person name="Wang J."/>
            <person name="Shi W."/>
            <person name="Du L."/>
            <person name="Sun Y."/>
            <person name="Zhan W."/>
            <person name="Jiang J."/>
            <person name="Wang Q."/>
            <person name="Zhang B."/>
            <person name="Ji P."/>
            <person name="Sakyi L.B."/>
            <person name="Cui X."/>
            <person name="Yuan T."/>
            <person name="Jiang B."/>
            <person name="Yang W."/>
            <person name="Lam T.T.-Y."/>
            <person name="Chang Q."/>
            <person name="Ding S."/>
            <person name="Wang X."/>
            <person name="Zhu J."/>
            <person name="Ruan X."/>
            <person name="Zhao L."/>
            <person name="Wei J."/>
            <person name="Que T."/>
            <person name="Du C."/>
            <person name="Cheng J."/>
            <person name="Dai P."/>
            <person name="Han X."/>
            <person name="Huang E."/>
            <person name="Gao Y."/>
            <person name="Liu J."/>
            <person name="Shao H."/>
            <person name="Ye R."/>
            <person name="Li L."/>
            <person name="Wei W."/>
            <person name="Wang X."/>
            <person name="Wang C."/>
            <person name="Huo Q."/>
            <person name="Li W."/>
            <person name="Guo W."/>
            <person name="Chen H."/>
            <person name="Chen S."/>
            <person name="Zhou L."/>
            <person name="Zhou L."/>
            <person name="Ni X."/>
            <person name="Tian J."/>
            <person name="Zhou Y."/>
            <person name="Sheng Y."/>
            <person name="Liu T."/>
            <person name="Pan Y."/>
            <person name="Xia L."/>
            <person name="Li J."/>
            <person name="Zhao F."/>
            <person name="Cao W."/>
        </authorList>
    </citation>
    <scope>NUCLEOTIDE SEQUENCE</scope>
    <source>
        <strain evidence="8">Rsan-2018</strain>
        <tissue evidence="8">Larvae</tissue>
    </source>
</reference>
<feature type="region of interest" description="Disordered" evidence="6">
    <location>
        <begin position="353"/>
        <end position="405"/>
    </location>
</feature>
<keyword evidence="2" id="KW-0805">Transcription regulation</keyword>
<organism evidence="8 9">
    <name type="scientific">Rhipicephalus sanguineus</name>
    <name type="common">Brown dog tick</name>
    <name type="synonym">Ixodes sanguineus</name>
    <dbReference type="NCBI Taxonomy" id="34632"/>
    <lineage>
        <taxon>Eukaryota</taxon>
        <taxon>Metazoa</taxon>
        <taxon>Ecdysozoa</taxon>
        <taxon>Arthropoda</taxon>
        <taxon>Chelicerata</taxon>
        <taxon>Arachnida</taxon>
        <taxon>Acari</taxon>
        <taxon>Parasitiformes</taxon>
        <taxon>Ixodida</taxon>
        <taxon>Ixodoidea</taxon>
        <taxon>Ixodidae</taxon>
        <taxon>Rhipicephalinae</taxon>
        <taxon>Rhipicephalus</taxon>
        <taxon>Rhipicephalus</taxon>
    </lineage>
</organism>
<name>A0A9D4PS38_RHISA</name>
<evidence type="ECO:0000256" key="3">
    <source>
        <dbReference type="ARBA" id="ARBA00023125"/>
    </source>
</evidence>
<dbReference type="PANTHER" id="PTHR20937:SF3">
    <property type="entry name" value="IP14615P"/>
    <property type="match status" value="1"/>
</dbReference>
<dbReference type="AlphaFoldDB" id="A0A9D4PS38"/>
<dbReference type="InterPro" id="IPR036638">
    <property type="entry name" value="HLH_DNA-bd_sf"/>
</dbReference>
<dbReference type="GO" id="GO:0000978">
    <property type="term" value="F:RNA polymerase II cis-regulatory region sequence-specific DNA binding"/>
    <property type="evidence" value="ECO:0007669"/>
    <property type="project" value="TreeGrafter"/>
</dbReference>
<feature type="region of interest" description="Disordered" evidence="6">
    <location>
        <begin position="1"/>
        <end position="63"/>
    </location>
</feature>
<protein>
    <recommendedName>
        <fullName evidence="7">BHLH domain-containing protein</fullName>
    </recommendedName>
</protein>
<evidence type="ECO:0000313" key="8">
    <source>
        <dbReference type="EMBL" id="KAH7952151.1"/>
    </source>
</evidence>
<evidence type="ECO:0000259" key="7">
    <source>
        <dbReference type="PROSITE" id="PS50888"/>
    </source>
</evidence>
<dbReference type="Proteomes" id="UP000821837">
    <property type="component" value="Chromosome 5"/>
</dbReference>
<keyword evidence="4" id="KW-0804">Transcription</keyword>
<dbReference type="SUPFAM" id="SSF47459">
    <property type="entry name" value="HLH, helix-loop-helix DNA-binding domain"/>
    <property type="match status" value="1"/>
</dbReference>
<evidence type="ECO:0000256" key="1">
    <source>
        <dbReference type="ARBA" id="ARBA00022473"/>
    </source>
</evidence>
<keyword evidence="3" id="KW-0238">DNA-binding</keyword>
<dbReference type="GO" id="GO:0005634">
    <property type="term" value="C:nucleus"/>
    <property type="evidence" value="ECO:0007669"/>
    <property type="project" value="TreeGrafter"/>
</dbReference>
<evidence type="ECO:0000256" key="4">
    <source>
        <dbReference type="ARBA" id="ARBA00023163"/>
    </source>
</evidence>
<dbReference type="EMBL" id="JABSTV010001251">
    <property type="protein sequence ID" value="KAH7952151.1"/>
    <property type="molecule type" value="Genomic_DNA"/>
</dbReference>
<dbReference type="Gene3D" id="4.10.280.10">
    <property type="entry name" value="Helix-loop-helix DNA-binding domain"/>
    <property type="match status" value="1"/>
</dbReference>
<evidence type="ECO:0000256" key="2">
    <source>
        <dbReference type="ARBA" id="ARBA00023015"/>
    </source>
</evidence>
<evidence type="ECO:0000256" key="6">
    <source>
        <dbReference type="SAM" id="MobiDB-lite"/>
    </source>
</evidence>
<feature type="domain" description="BHLH" evidence="7">
    <location>
        <begin position="437"/>
        <end position="490"/>
    </location>
</feature>
<dbReference type="InterPro" id="IPR040259">
    <property type="entry name" value="Mesogenin/MesP"/>
</dbReference>
<feature type="compositionally biased region" description="Low complexity" evidence="6">
    <location>
        <begin position="353"/>
        <end position="397"/>
    </location>
</feature>
<dbReference type="PROSITE" id="PS50888">
    <property type="entry name" value="BHLH"/>
    <property type="match status" value="1"/>
</dbReference>
<dbReference type="CDD" id="cd11390">
    <property type="entry name" value="bHLH_TS"/>
    <property type="match status" value="1"/>
</dbReference>
<feature type="region of interest" description="Disordered" evidence="6">
    <location>
        <begin position="427"/>
        <end position="447"/>
    </location>
</feature>
<dbReference type="GO" id="GO:0000981">
    <property type="term" value="F:DNA-binding transcription factor activity, RNA polymerase II-specific"/>
    <property type="evidence" value="ECO:0007669"/>
    <property type="project" value="TreeGrafter"/>
</dbReference>
<comment type="caution">
    <text evidence="8">The sequence shown here is derived from an EMBL/GenBank/DDBJ whole genome shotgun (WGS) entry which is preliminary data.</text>
</comment>
<evidence type="ECO:0000313" key="9">
    <source>
        <dbReference type="Proteomes" id="UP000821837"/>
    </source>
</evidence>
<evidence type="ECO:0000256" key="5">
    <source>
        <dbReference type="ARBA" id="ARBA00023242"/>
    </source>
</evidence>
<dbReference type="GO" id="GO:0001707">
    <property type="term" value="P:mesoderm formation"/>
    <property type="evidence" value="ECO:0007669"/>
    <property type="project" value="TreeGrafter"/>
</dbReference>
<dbReference type="VEuPathDB" id="VectorBase:RSAN_032728"/>
<dbReference type="PANTHER" id="PTHR20937">
    <property type="entry name" value="IP14615P"/>
    <property type="match status" value="1"/>
</dbReference>
<keyword evidence="9" id="KW-1185">Reference proteome</keyword>
<accession>A0A9D4PS38</accession>
<sequence>MDEGNSEPQTKKRRRLEPPQTAQVAVVPDGQVLVPRKASDNVQHGSPKRESLSPPVQSSQGVTEIVVHQQAPQGVDDDEPVQVKYEVVEEVVAYETCPATIMAGHIADEDQVDNDASDNAVQSPALVPAIVSVGTVEDEDAATTPSGSPELAELRVEWPVSPSQAAVVVGAAHQDGLQEMYVLDPLAQPTPEQLAVVGAAGPDHMPCDYRMMTLNQGSPGPHGEFQELPPPHHHPQAQPYLLASADGSYSVRILSDDGQTLAQTQQQHLKLVKDSAGRGTAVVVDGSGSTGEVVHGEVFLPSTVDIVPRTTAYGHHAGVIATAAPVTTVLPPTAAATTTGTTFLSRDVSYVLPQQQPQQHHQRQQTPTTVHQPAQQQQQAPQTQPQQTHQSRGSRSSGRTRDRSNGLKTFSYFAIRHLMAEIEKHLTRSSSTLSREEQKRNACDRERSRMRDMNRAFDLLREKLPFCKPPGKKFSKIESLRMAIKYIGQLESVLSSQSSTSAGAASGQHYDPSFFSSSVWASAPNYYSWIRQDVENGGPSGNGGGAGGGAAGAVGQGNNGMVVDSATGNPSAFSPPSPKYFANCDKVKEVTMTADGAYWHGDGTAQAAQFVYQ</sequence>
<keyword evidence="5" id="KW-0539">Nucleus</keyword>
<feature type="compositionally biased region" description="Basic and acidic residues" evidence="6">
    <location>
        <begin position="434"/>
        <end position="447"/>
    </location>
</feature>
<proteinExistence type="predicted"/>
<reference evidence="8" key="1">
    <citation type="journal article" date="2020" name="Cell">
        <title>Large-Scale Comparative Analyses of Tick Genomes Elucidate Their Genetic Diversity and Vector Capacities.</title>
        <authorList>
            <consortium name="Tick Genome and Microbiome Consortium (TIGMIC)"/>
            <person name="Jia N."/>
            <person name="Wang J."/>
            <person name="Shi W."/>
            <person name="Du L."/>
            <person name="Sun Y."/>
            <person name="Zhan W."/>
            <person name="Jiang J.F."/>
            <person name="Wang Q."/>
            <person name="Zhang B."/>
            <person name="Ji P."/>
            <person name="Bell-Sakyi L."/>
            <person name="Cui X.M."/>
            <person name="Yuan T.T."/>
            <person name="Jiang B.G."/>
            <person name="Yang W.F."/>
            <person name="Lam T.T."/>
            <person name="Chang Q.C."/>
            <person name="Ding S.J."/>
            <person name="Wang X.J."/>
            <person name="Zhu J.G."/>
            <person name="Ruan X.D."/>
            <person name="Zhao L."/>
            <person name="Wei J.T."/>
            <person name="Ye R.Z."/>
            <person name="Que T.C."/>
            <person name="Du C.H."/>
            <person name="Zhou Y.H."/>
            <person name="Cheng J.X."/>
            <person name="Dai P.F."/>
            <person name="Guo W.B."/>
            <person name="Han X.H."/>
            <person name="Huang E.J."/>
            <person name="Li L.F."/>
            <person name="Wei W."/>
            <person name="Gao Y.C."/>
            <person name="Liu J.Z."/>
            <person name="Shao H.Z."/>
            <person name="Wang X."/>
            <person name="Wang C.C."/>
            <person name="Yang T.C."/>
            <person name="Huo Q.B."/>
            <person name="Li W."/>
            <person name="Chen H.Y."/>
            <person name="Chen S.E."/>
            <person name="Zhou L.G."/>
            <person name="Ni X.B."/>
            <person name="Tian J.H."/>
            <person name="Sheng Y."/>
            <person name="Liu T."/>
            <person name="Pan Y.S."/>
            <person name="Xia L.Y."/>
            <person name="Li J."/>
            <person name="Zhao F."/>
            <person name="Cao W.C."/>
        </authorList>
    </citation>
    <scope>NUCLEOTIDE SEQUENCE</scope>
    <source>
        <strain evidence="8">Rsan-2018</strain>
    </source>
</reference>
<dbReference type="Pfam" id="PF00010">
    <property type="entry name" value="HLH"/>
    <property type="match status" value="1"/>
</dbReference>
<keyword evidence="1" id="KW-0217">Developmental protein</keyword>
<dbReference type="SMART" id="SM00353">
    <property type="entry name" value="HLH"/>
    <property type="match status" value="1"/>
</dbReference>
<dbReference type="InterPro" id="IPR011598">
    <property type="entry name" value="bHLH_dom"/>
</dbReference>
<dbReference type="GO" id="GO:0046983">
    <property type="term" value="F:protein dimerization activity"/>
    <property type="evidence" value="ECO:0007669"/>
    <property type="project" value="InterPro"/>
</dbReference>
<gene>
    <name evidence="8" type="ORF">HPB52_019391</name>
</gene>